<evidence type="ECO:0000259" key="3">
    <source>
        <dbReference type="PROSITE" id="PS50977"/>
    </source>
</evidence>
<dbReference type="RefSeq" id="WP_109584634.1">
    <property type="nucleotide sequence ID" value="NZ_QGGT01000004.1"/>
</dbReference>
<reference evidence="4 5" key="1">
    <citation type="submission" date="2018-05" db="EMBL/GenBank/DDBJ databases">
        <title>Genomic Encyclopedia of Type Strains, Phase IV (KMG-V): Genome sequencing to study the core and pangenomes of soil and plant-associated prokaryotes.</title>
        <authorList>
            <person name="Whitman W."/>
        </authorList>
    </citation>
    <scope>NUCLEOTIDE SEQUENCE [LARGE SCALE GENOMIC DNA]</scope>
    <source>
        <strain evidence="4 5">SLV-132</strain>
    </source>
</reference>
<dbReference type="InterPro" id="IPR041678">
    <property type="entry name" value="TetR_C_16"/>
</dbReference>
<dbReference type="Pfam" id="PF17920">
    <property type="entry name" value="TetR_C_16"/>
    <property type="match status" value="1"/>
</dbReference>
<dbReference type="SUPFAM" id="SSF48498">
    <property type="entry name" value="Tetracyclin repressor-like, C-terminal domain"/>
    <property type="match status" value="1"/>
</dbReference>
<keyword evidence="1 2" id="KW-0238">DNA-binding</keyword>
<dbReference type="Proteomes" id="UP000245754">
    <property type="component" value="Unassembled WGS sequence"/>
</dbReference>
<dbReference type="PRINTS" id="PR00455">
    <property type="entry name" value="HTHTETR"/>
</dbReference>
<gene>
    <name evidence="4" type="ORF">C7419_104206</name>
</gene>
<dbReference type="InterPro" id="IPR001647">
    <property type="entry name" value="HTH_TetR"/>
</dbReference>
<evidence type="ECO:0000256" key="1">
    <source>
        <dbReference type="ARBA" id="ARBA00023125"/>
    </source>
</evidence>
<organism evidence="4 5">
    <name type="scientific">Cupriavidus plantarum</name>
    <dbReference type="NCBI Taxonomy" id="942865"/>
    <lineage>
        <taxon>Bacteria</taxon>
        <taxon>Pseudomonadati</taxon>
        <taxon>Pseudomonadota</taxon>
        <taxon>Betaproteobacteria</taxon>
        <taxon>Burkholderiales</taxon>
        <taxon>Burkholderiaceae</taxon>
        <taxon>Cupriavidus</taxon>
    </lineage>
</organism>
<feature type="domain" description="HTH tetR-type" evidence="3">
    <location>
        <begin position="9"/>
        <end position="68"/>
    </location>
</feature>
<evidence type="ECO:0000313" key="4">
    <source>
        <dbReference type="EMBL" id="PWK33531.1"/>
    </source>
</evidence>
<comment type="caution">
    <text evidence="4">The sequence shown here is derived from an EMBL/GenBank/DDBJ whole genome shotgun (WGS) entry which is preliminary data.</text>
</comment>
<dbReference type="GO" id="GO:0000976">
    <property type="term" value="F:transcription cis-regulatory region binding"/>
    <property type="evidence" value="ECO:0007669"/>
    <property type="project" value="TreeGrafter"/>
</dbReference>
<dbReference type="Pfam" id="PF00440">
    <property type="entry name" value="TetR_N"/>
    <property type="match status" value="1"/>
</dbReference>
<proteinExistence type="predicted"/>
<keyword evidence="5" id="KW-1185">Reference proteome</keyword>
<evidence type="ECO:0000313" key="5">
    <source>
        <dbReference type="Proteomes" id="UP000245754"/>
    </source>
</evidence>
<dbReference type="PROSITE" id="PS50977">
    <property type="entry name" value="HTH_TETR_2"/>
    <property type="match status" value="1"/>
</dbReference>
<dbReference type="PANTHER" id="PTHR30055:SF235">
    <property type="entry name" value="TRANSCRIPTIONAL REGULATORY PROTEIN"/>
    <property type="match status" value="1"/>
</dbReference>
<dbReference type="PANTHER" id="PTHR30055">
    <property type="entry name" value="HTH-TYPE TRANSCRIPTIONAL REGULATOR RUTR"/>
    <property type="match status" value="1"/>
</dbReference>
<evidence type="ECO:0000256" key="2">
    <source>
        <dbReference type="PROSITE-ProRule" id="PRU00335"/>
    </source>
</evidence>
<dbReference type="InterPro" id="IPR050109">
    <property type="entry name" value="HTH-type_TetR-like_transc_reg"/>
</dbReference>
<dbReference type="SUPFAM" id="SSF46689">
    <property type="entry name" value="Homeodomain-like"/>
    <property type="match status" value="1"/>
</dbReference>
<sequence>MKALGRKGTATREAILESARKVFTESGYDAGVREIAENAGVTAMLVNRYFGSKEQLFEEVVDTVLSAPGILTRDTLRAAPDLAALCYDVAEALLARTTPGTTPMDGFLVLLRSSNNAQATAILRKKIDAHFARPLATLLPGADAAQRAAVFLAIISGIQLMRQIIDLPALRGATPGKLGKRLEALLAVAIAPDTEAPHTMG</sequence>
<dbReference type="AlphaFoldDB" id="A0A316EP86"/>
<dbReference type="GO" id="GO:0003700">
    <property type="term" value="F:DNA-binding transcription factor activity"/>
    <property type="evidence" value="ECO:0007669"/>
    <property type="project" value="TreeGrafter"/>
</dbReference>
<name>A0A316EP86_9BURK</name>
<accession>A0A316EP86</accession>
<feature type="DNA-binding region" description="H-T-H motif" evidence="2">
    <location>
        <begin position="31"/>
        <end position="50"/>
    </location>
</feature>
<protein>
    <submittedName>
        <fullName evidence="4">TetR family transcriptional regulator</fullName>
    </submittedName>
</protein>
<dbReference type="InterPro" id="IPR036271">
    <property type="entry name" value="Tet_transcr_reg_TetR-rel_C_sf"/>
</dbReference>
<dbReference type="InterPro" id="IPR009057">
    <property type="entry name" value="Homeodomain-like_sf"/>
</dbReference>
<dbReference type="EMBL" id="QGGT01000004">
    <property type="protein sequence ID" value="PWK33531.1"/>
    <property type="molecule type" value="Genomic_DNA"/>
</dbReference>
<dbReference type="Gene3D" id="1.10.357.10">
    <property type="entry name" value="Tetracycline Repressor, domain 2"/>
    <property type="match status" value="1"/>
</dbReference>